<organism evidence="2 3">
    <name type="scientific">Plastoroseomonas hellenica</name>
    <dbReference type="NCBI Taxonomy" id="2687306"/>
    <lineage>
        <taxon>Bacteria</taxon>
        <taxon>Pseudomonadati</taxon>
        <taxon>Pseudomonadota</taxon>
        <taxon>Alphaproteobacteria</taxon>
        <taxon>Acetobacterales</taxon>
        <taxon>Acetobacteraceae</taxon>
        <taxon>Plastoroseomonas</taxon>
    </lineage>
</organism>
<gene>
    <name evidence="2" type="ORF">GXW71_24225</name>
</gene>
<dbReference type="Proteomes" id="UP001196870">
    <property type="component" value="Unassembled WGS sequence"/>
</dbReference>
<reference evidence="3" key="1">
    <citation type="journal article" date="2021" name="Syst. Appl. Microbiol.">
        <title>Roseomonas hellenica sp. nov., isolated from roots of wild-growing Alkanna tinctoria.</title>
        <authorList>
            <person name="Rat A."/>
            <person name="Naranjo H.D."/>
            <person name="Lebbe L."/>
            <person name="Cnockaert M."/>
            <person name="Krigas N."/>
            <person name="Grigoriadou K."/>
            <person name="Maloupa E."/>
            <person name="Willems A."/>
        </authorList>
    </citation>
    <scope>NUCLEOTIDE SEQUENCE [LARGE SCALE GENOMIC DNA]</scope>
    <source>
        <strain evidence="3">LMG 31523</strain>
    </source>
</reference>
<feature type="chain" id="PRO_5046700151" description="DUF2946 domain-containing protein" evidence="1">
    <location>
        <begin position="32"/>
        <end position="129"/>
    </location>
</feature>
<proteinExistence type="predicted"/>
<keyword evidence="1" id="KW-0732">Signal</keyword>
<evidence type="ECO:0000313" key="2">
    <source>
        <dbReference type="EMBL" id="MBR0667485.1"/>
    </source>
</evidence>
<dbReference type="InterPro" id="IPR021333">
    <property type="entry name" value="DUF2946"/>
</dbReference>
<dbReference type="Pfam" id="PF11162">
    <property type="entry name" value="DUF2946"/>
    <property type="match status" value="1"/>
</dbReference>
<sequence>MTGLRARIAKLVAILLILQAMVAPSLCLAHAAAMLAASNGHSVEICGPEGLRSIQVTEDGQKQSPDLAAQGGFCLACHALPQALTPPEPMLAQPGWVMVAIAAPIRSLASLRPAIRGPPLGAQAPPQLS</sequence>
<dbReference type="EMBL" id="JAAGBB010000035">
    <property type="protein sequence ID" value="MBR0667485.1"/>
    <property type="molecule type" value="Genomic_DNA"/>
</dbReference>
<protein>
    <recommendedName>
        <fullName evidence="4">DUF2946 domain-containing protein</fullName>
    </recommendedName>
</protein>
<accession>A0ABS5F5T0</accession>
<feature type="signal peptide" evidence="1">
    <location>
        <begin position="1"/>
        <end position="31"/>
    </location>
</feature>
<comment type="caution">
    <text evidence="2">The sequence shown here is derived from an EMBL/GenBank/DDBJ whole genome shotgun (WGS) entry which is preliminary data.</text>
</comment>
<dbReference type="RefSeq" id="WP_211855263.1">
    <property type="nucleotide sequence ID" value="NZ_JAAGBB010000035.1"/>
</dbReference>
<keyword evidence="3" id="KW-1185">Reference proteome</keyword>
<evidence type="ECO:0008006" key="4">
    <source>
        <dbReference type="Google" id="ProtNLM"/>
    </source>
</evidence>
<name>A0ABS5F5T0_9PROT</name>
<evidence type="ECO:0000313" key="3">
    <source>
        <dbReference type="Proteomes" id="UP001196870"/>
    </source>
</evidence>
<evidence type="ECO:0000256" key="1">
    <source>
        <dbReference type="SAM" id="SignalP"/>
    </source>
</evidence>